<evidence type="ECO:0000256" key="2">
    <source>
        <dbReference type="ARBA" id="ARBA00022448"/>
    </source>
</evidence>
<dbReference type="InterPro" id="IPR003439">
    <property type="entry name" value="ABC_transporter-like_ATP-bd"/>
</dbReference>
<comment type="similarity">
    <text evidence="1">Belongs to the ABC transporter superfamily.</text>
</comment>
<feature type="domain" description="ABC transporter" evidence="7">
    <location>
        <begin position="22"/>
        <end position="254"/>
    </location>
</feature>
<accession>A0ABU0M954</accession>
<evidence type="ECO:0000256" key="1">
    <source>
        <dbReference type="ARBA" id="ARBA00005417"/>
    </source>
</evidence>
<keyword evidence="2" id="KW-0813">Transport</keyword>
<keyword evidence="3 8" id="KW-0762">Sugar transport</keyword>
<dbReference type="SUPFAM" id="SSF52540">
    <property type="entry name" value="P-loop containing nucleoside triphosphate hydrolases"/>
    <property type="match status" value="2"/>
</dbReference>
<protein>
    <submittedName>
        <fullName evidence="8">Simple sugar transport system ATP-binding protein/ribose transport system ATP-binding protein</fullName>
    </submittedName>
</protein>
<dbReference type="InterPro" id="IPR003593">
    <property type="entry name" value="AAA+_ATPase"/>
</dbReference>
<dbReference type="EMBL" id="JAUSWJ010000001">
    <property type="protein sequence ID" value="MDQ0517496.1"/>
    <property type="molecule type" value="Genomic_DNA"/>
</dbReference>
<dbReference type="Pfam" id="PF00005">
    <property type="entry name" value="ABC_tran"/>
    <property type="match status" value="2"/>
</dbReference>
<keyword evidence="6 8" id="KW-0067">ATP-binding</keyword>
<evidence type="ECO:0000256" key="3">
    <source>
        <dbReference type="ARBA" id="ARBA00022597"/>
    </source>
</evidence>
<dbReference type="PANTHER" id="PTHR43790:SF9">
    <property type="entry name" value="GALACTOFURANOSE TRANSPORTER ATP-BINDING PROTEIN YTFR"/>
    <property type="match status" value="1"/>
</dbReference>
<comment type="caution">
    <text evidence="8">The sequence shown here is derived from an EMBL/GenBank/DDBJ whole genome shotgun (WGS) entry which is preliminary data.</text>
</comment>
<dbReference type="InterPro" id="IPR027417">
    <property type="entry name" value="P-loop_NTPase"/>
</dbReference>
<evidence type="ECO:0000256" key="4">
    <source>
        <dbReference type="ARBA" id="ARBA00022737"/>
    </source>
</evidence>
<evidence type="ECO:0000313" key="9">
    <source>
        <dbReference type="Proteomes" id="UP001223743"/>
    </source>
</evidence>
<gene>
    <name evidence="8" type="ORF">QO015_003109</name>
</gene>
<dbReference type="Proteomes" id="UP001223743">
    <property type="component" value="Unassembled WGS sequence"/>
</dbReference>
<dbReference type="CDD" id="cd03215">
    <property type="entry name" value="ABC_Carb_Monos_II"/>
    <property type="match status" value="1"/>
</dbReference>
<dbReference type="InterPro" id="IPR017871">
    <property type="entry name" value="ABC_transporter-like_CS"/>
</dbReference>
<evidence type="ECO:0000259" key="7">
    <source>
        <dbReference type="PROSITE" id="PS50893"/>
    </source>
</evidence>
<dbReference type="Gene3D" id="3.40.50.300">
    <property type="entry name" value="P-loop containing nucleotide triphosphate hydrolases"/>
    <property type="match status" value="2"/>
</dbReference>
<keyword evidence="9" id="KW-1185">Reference proteome</keyword>
<dbReference type="PROSITE" id="PS00211">
    <property type="entry name" value="ABC_TRANSPORTER_1"/>
    <property type="match status" value="1"/>
</dbReference>
<dbReference type="CDD" id="cd03216">
    <property type="entry name" value="ABC_Carb_Monos_I"/>
    <property type="match status" value="1"/>
</dbReference>
<proteinExistence type="inferred from homology"/>
<evidence type="ECO:0000313" key="8">
    <source>
        <dbReference type="EMBL" id="MDQ0517496.1"/>
    </source>
</evidence>
<keyword evidence="5" id="KW-0547">Nucleotide-binding</keyword>
<dbReference type="RefSeq" id="WP_266283175.1">
    <property type="nucleotide sequence ID" value="NZ_JAPKNF010000002.1"/>
</dbReference>
<feature type="domain" description="ABC transporter" evidence="7">
    <location>
        <begin position="265"/>
        <end position="513"/>
    </location>
</feature>
<sequence>MTTTVTARAPQGAAAATATPLVRLSKVSKDFRGVLAISDIDLDIRAGEIHAILGENGAGKSTLMKVLAGVYQPSSGEMLLDGKPVTLTSPSDALERGIAMVFQETNLVPSMSVAQNIYLGDEKMFNRLRGLNIQAQRYLLSLNFYVDPTVQVSALGAGKKQMVEIARAVHHHARLIIFDEPTATLTPEEKFHFFNLARRLKEEGMAIIFISHALEEALQLSDRITVMRDSKLVVSDKTENFDRERIVQAMVGRSLTGELYAGGRRKARPMGKKILSVENLSMGNAVRNTSFSVFSGQVTGMFGLVGAGRTETMKIVAGVLKRDYFHGGTVRFEGRPVRYRTPRPAVRDGIVYVTEDRKIEGFFETMTIASNIQLGHLAKGINPFTPVTMAEARRLAKEWTGRLGVKSIDADARVIELSGGNQQKVVLAKALIQRPKLVILDEPTRGVDVGTIVEIHNFINELADGGMAVVVISSYLPEIMALSDRILVARQGRIVEEMDVAEATESRIMYAAVH</sequence>
<reference evidence="8 9" key="1">
    <citation type="submission" date="2023-07" db="EMBL/GenBank/DDBJ databases">
        <title>Genomic Encyclopedia of Type Strains, Phase IV (KMG-IV): sequencing the most valuable type-strain genomes for metagenomic binning, comparative biology and taxonomic classification.</title>
        <authorList>
            <person name="Goeker M."/>
        </authorList>
    </citation>
    <scope>NUCLEOTIDE SEQUENCE [LARGE SCALE GENOMIC DNA]</scope>
    <source>
        <strain evidence="8 9">B1-1</strain>
    </source>
</reference>
<organism evidence="8 9">
    <name type="scientific">Kaistia geumhonensis</name>
    <dbReference type="NCBI Taxonomy" id="410839"/>
    <lineage>
        <taxon>Bacteria</taxon>
        <taxon>Pseudomonadati</taxon>
        <taxon>Pseudomonadota</taxon>
        <taxon>Alphaproteobacteria</taxon>
        <taxon>Hyphomicrobiales</taxon>
        <taxon>Kaistiaceae</taxon>
        <taxon>Kaistia</taxon>
    </lineage>
</organism>
<keyword evidence="4" id="KW-0677">Repeat</keyword>
<dbReference type="PROSITE" id="PS50893">
    <property type="entry name" value="ABC_TRANSPORTER_2"/>
    <property type="match status" value="2"/>
</dbReference>
<name>A0ABU0M954_9HYPH</name>
<dbReference type="InterPro" id="IPR050107">
    <property type="entry name" value="ABC_carbohydrate_import_ATPase"/>
</dbReference>
<dbReference type="PANTHER" id="PTHR43790">
    <property type="entry name" value="CARBOHYDRATE TRANSPORT ATP-BINDING PROTEIN MG119-RELATED"/>
    <property type="match status" value="1"/>
</dbReference>
<evidence type="ECO:0000256" key="6">
    <source>
        <dbReference type="ARBA" id="ARBA00022840"/>
    </source>
</evidence>
<dbReference type="GO" id="GO:0005524">
    <property type="term" value="F:ATP binding"/>
    <property type="evidence" value="ECO:0007669"/>
    <property type="project" value="UniProtKB-KW"/>
</dbReference>
<dbReference type="SMART" id="SM00382">
    <property type="entry name" value="AAA"/>
    <property type="match status" value="2"/>
</dbReference>
<evidence type="ECO:0000256" key="5">
    <source>
        <dbReference type="ARBA" id="ARBA00022741"/>
    </source>
</evidence>